<accession>A0A1B1LRA9</accession>
<keyword evidence="1" id="KW-0614">Plasmid</keyword>
<dbReference type="EMBL" id="KU356480">
    <property type="protein sequence ID" value="ANS55583.1"/>
    <property type="molecule type" value="Genomic_DNA"/>
</dbReference>
<evidence type="ECO:0000313" key="1">
    <source>
        <dbReference type="EMBL" id="ANS55583.1"/>
    </source>
</evidence>
<name>A0A1B1LRA9_VIBPH</name>
<dbReference type="RefSeq" id="WP_154715365.1">
    <property type="nucleotide sequence ID" value="NZ_JAESOU010000012.1"/>
</dbReference>
<geneLocation type="plasmid" evidence="1">
    <name>pVPS92-VEB</name>
</geneLocation>
<sequence>MGHRIKIILNYSGKARFSTVVVTADSSAQEFPINSDFYQTIQSLNGRPTEQLSYLLNLTYPNTEGGHEAGDRVFHLSTLRDNADTTIHITPKDMVVEKSLALYLVEVRDELNAIDPDYSMSEGFFTESFNNGLSVVQAVESYIYDNPFGIKLLVPLMGSALNSDINALSRPYIPIDANEYEELCRGSYDFYQLPGGRVVTFSNATCHGSDTAYALCPMNVERSQQLLATQ</sequence>
<organism evidence="1">
    <name type="scientific">Vibrio parahaemolyticus</name>
    <dbReference type="NCBI Taxonomy" id="670"/>
    <lineage>
        <taxon>Bacteria</taxon>
        <taxon>Pseudomonadati</taxon>
        <taxon>Pseudomonadota</taxon>
        <taxon>Gammaproteobacteria</taxon>
        <taxon>Vibrionales</taxon>
        <taxon>Vibrionaceae</taxon>
        <taxon>Vibrio</taxon>
    </lineage>
</organism>
<dbReference type="AlphaFoldDB" id="A0A1B1LRA9"/>
<protein>
    <submittedName>
        <fullName evidence="1">Uncharacterized protein</fullName>
    </submittedName>
</protein>
<reference evidence="1" key="1">
    <citation type="journal article" date="2016" name="Antimicrob. Agents Chemother.">
        <title>Genetic Characterization of a blaVEB-2-carrying plasmid in Vibrio parahaemolyticus.</title>
        <authorList>
            <person name="Li R."/>
            <person name="Ye L."/>
            <person name="Zheng Z."/>
            <person name="Chan E.W."/>
            <person name="Chen S."/>
        </authorList>
    </citation>
    <scope>NUCLEOTIDE SEQUENCE</scope>
    <source>
        <strain evidence="1">VPS92</strain>
        <plasmid evidence="1">pVPS92-VEB</plasmid>
    </source>
</reference>
<proteinExistence type="predicted"/>